<dbReference type="EMBL" id="JBBWWR010000017">
    <property type="protein sequence ID" value="KAK8946297.1"/>
    <property type="molecule type" value="Genomic_DNA"/>
</dbReference>
<name>A0ABR2LQK5_9ASPA</name>
<evidence type="ECO:0000256" key="1">
    <source>
        <dbReference type="SAM" id="MobiDB-lite"/>
    </source>
</evidence>
<comment type="caution">
    <text evidence="3">The sequence shown here is derived from an EMBL/GenBank/DDBJ whole genome shotgun (WGS) entry which is preliminary data.</text>
</comment>
<feature type="region of interest" description="Disordered" evidence="1">
    <location>
        <begin position="188"/>
        <end position="215"/>
    </location>
</feature>
<evidence type="ECO:0000313" key="4">
    <source>
        <dbReference type="Proteomes" id="UP001412067"/>
    </source>
</evidence>
<dbReference type="Proteomes" id="UP001412067">
    <property type="component" value="Unassembled WGS sequence"/>
</dbReference>
<accession>A0ABR2LQK5</accession>
<organism evidence="3 4">
    <name type="scientific">Platanthera guangdongensis</name>
    <dbReference type="NCBI Taxonomy" id="2320717"/>
    <lineage>
        <taxon>Eukaryota</taxon>
        <taxon>Viridiplantae</taxon>
        <taxon>Streptophyta</taxon>
        <taxon>Embryophyta</taxon>
        <taxon>Tracheophyta</taxon>
        <taxon>Spermatophyta</taxon>
        <taxon>Magnoliopsida</taxon>
        <taxon>Liliopsida</taxon>
        <taxon>Asparagales</taxon>
        <taxon>Orchidaceae</taxon>
        <taxon>Orchidoideae</taxon>
        <taxon>Orchideae</taxon>
        <taxon>Orchidinae</taxon>
        <taxon>Platanthera</taxon>
    </lineage>
</organism>
<proteinExistence type="predicted"/>
<keyword evidence="4" id="KW-1185">Reference proteome</keyword>
<reference evidence="3 4" key="1">
    <citation type="journal article" date="2022" name="Nat. Plants">
        <title>Genomes of leafy and leafless Platanthera orchids illuminate the evolution of mycoheterotrophy.</title>
        <authorList>
            <person name="Li M.H."/>
            <person name="Liu K.W."/>
            <person name="Li Z."/>
            <person name="Lu H.C."/>
            <person name="Ye Q.L."/>
            <person name="Zhang D."/>
            <person name="Wang J.Y."/>
            <person name="Li Y.F."/>
            <person name="Zhong Z.M."/>
            <person name="Liu X."/>
            <person name="Yu X."/>
            <person name="Liu D.K."/>
            <person name="Tu X.D."/>
            <person name="Liu B."/>
            <person name="Hao Y."/>
            <person name="Liao X.Y."/>
            <person name="Jiang Y.T."/>
            <person name="Sun W.H."/>
            <person name="Chen J."/>
            <person name="Chen Y.Q."/>
            <person name="Ai Y."/>
            <person name="Zhai J.W."/>
            <person name="Wu S.S."/>
            <person name="Zhou Z."/>
            <person name="Hsiao Y.Y."/>
            <person name="Wu W.L."/>
            <person name="Chen Y.Y."/>
            <person name="Lin Y.F."/>
            <person name="Hsu J.L."/>
            <person name="Li C.Y."/>
            <person name="Wang Z.W."/>
            <person name="Zhao X."/>
            <person name="Zhong W.Y."/>
            <person name="Ma X.K."/>
            <person name="Ma L."/>
            <person name="Huang J."/>
            <person name="Chen G.Z."/>
            <person name="Huang M.Z."/>
            <person name="Huang L."/>
            <person name="Peng D.H."/>
            <person name="Luo Y.B."/>
            <person name="Zou S.Q."/>
            <person name="Chen S.P."/>
            <person name="Lan S."/>
            <person name="Tsai W.C."/>
            <person name="Van de Peer Y."/>
            <person name="Liu Z.J."/>
        </authorList>
    </citation>
    <scope>NUCLEOTIDE SEQUENCE [LARGE SCALE GENOMIC DNA]</scope>
    <source>
        <strain evidence="3">Lor288</strain>
    </source>
</reference>
<feature type="chain" id="PRO_5045124798" evidence="2">
    <location>
        <begin position="20"/>
        <end position="215"/>
    </location>
</feature>
<sequence>MLHVAAIIFLWALFPITLTHPTASFNPSYHLLMFPLLCVGSPNLGICRPCPQSRPLCPHYHYCQLCELPLFPLPLQVRGRRGRPLQFQLLRSFLKMRVRSSPVAQLHLRRGWRPQRLSPTLQALLPGPFSHIFHLVTWAGVRSAIKNPSYVHSNIASLVSLLEVKNVSMRFSHLFLGGVRRMQGEIENSKDKRERLRRREIERDEKKENSLHAYT</sequence>
<gene>
    <name evidence="3" type="primary">GAE2</name>
    <name evidence="3" type="ORF">KSP40_PGU020645</name>
</gene>
<protein>
    <submittedName>
        <fullName evidence="3">UDP-glucuronate 4-epimerase 2</fullName>
    </submittedName>
</protein>
<evidence type="ECO:0000313" key="3">
    <source>
        <dbReference type="EMBL" id="KAK8946297.1"/>
    </source>
</evidence>
<feature type="signal peptide" evidence="2">
    <location>
        <begin position="1"/>
        <end position="19"/>
    </location>
</feature>
<keyword evidence="2" id="KW-0732">Signal</keyword>
<evidence type="ECO:0000256" key="2">
    <source>
        <dbReference type="SAM" id="SignalP"/>
    </source>
</evidence>